<organism evidence="9 10">
    <name type="scientific">Virgibacillus indicus</name>
    <dbReference type="NCBI Taxonomy" id="2024554"/>
    <lineage>
        <taxon>Bacteria</taxon>
        <taxon>Bacillati</taxon>
        <taxon>Bacillota</taxon>
        <taxon>Bacilli</taxon>
        <taxon>Bacillales</taxon>
        <taxon>Bacillaceae</taxon>
        <taxon>Virgibacillus</taxon>
    </lineage>
</organism>
<dbReference type="PANTHER" id="PTHR42709:SF6">
    <property type="entry name" value="UNDECAPRENYL PHOSPHATE TRANSPORTER A"/>
    <property type="match status" value="1"/>
</dbReference>
<proteinExistence type="inferred from homology"/>
<dbReference type="Pfam" id="PF09335">
    <property type="entry name" value="VTT_dom"/>
    <property type="match status" value="1"/>
</dbReference>
<reference evidence="9 10" key="1">
    <citation type="submission" date="2017-08" db="EMBL/GenBank/DDBJ databases">
        <title>Virgibacillus indicus sp. nov. and Virgibacillus profoundi sp. nov, two moderately halophilic bacteria isolated from marine sediment by using the Microfluidic Streak Plate.</title>
        <authorList>
            <person name="Xu B."/>
            <person name="Hu B."/>
            <person name="Wang J."/>
            <person name="Zhu Y."/>
            <person name="Huang L."/>
            <person name="Du W."/>
            <person name="Huang Y."/>
        </authorList>
    </citation>
    <scope>NUCLEOTIDE SEQUENCE [LARGE SCALE GENOMIC DNA]</scope>
    <source>
        <strain evidence="9 10">IO3-P2-C2</strain>
    </source>
</reference>
<dbReference type="GO" id="GO:0005886">
    <property type="term" value="C:plasma membrane"/>
    <property type="evidence" value="ECO:0007669"/>
    <property type="project" value="UniProtKB-SubCell"/>
</dbReference>
<evidence type="ECO:0000313" key="9">
    <source>
        <dbReference type="EMBL" id="OZU87442.1"/>
    </source>
</evidence>
<dbReference type="PANTHER" id="PTHR42709">
    <property type="entry name" value="ALKALINE PHOSPHATASE LIKE PROTEIN"/>
    <property type="match status" value="1"/>
</dbReference>
<evidence type="ECO:0000259" key="8">
    <source>
        <dbReference type="Pfam" id="PF09335"/>
    </source>
</evidence>
<keyword evidence="6 7" id="KW-0472">Membrane</keyword>
<dbReference type="EMBL" id="NPMS01000010">
    <property type="protein sequence ID" value="OZU87442.1"/>
    <property type="molecule type" value="Genomic_DNA"/>
</dbReference>
<gene>
    <name evidence="9" type="ORF">CIL03_16620</name>
</gene>
<evidence type="ECO:0000256" key="3">
    <source>
        <dbReference type="ARBA" id="ARBA00022475"/>
    </source>
</evidence>
<evidence type="ECO:0000313" key="10">
    <source>
        <dbReference type="Proteomes" id="UP000216498"/>
    </source>
</evidence>
<keyword evidence="3" id="KW-1003">Cell membrane</keyword>
<dbReference type="Proteomes" id="UP000216498">
    <property type="component" value="Unassembled WGS sequence"/>
</dbReference>
<evidence type="ECO:0000256" key="6">
    <source>
        <dbReference type="ARBA" id="ARBA00023136"/>
    </source>
</evidence>
<dbReference type="InterPro" id="IPR032816">
    <property type="entry name" value="VTT_dom"/>
</dbReference>
<dbReference type="OrthoDB" id="9813426at2"/>
<comment type="subcellular location">
    <subcellularLocation>
        <location evidence="1">Cell membrane</location>
        <topology evidence="1">Multi-pass membrane protein</topology>
    </subcellularLocation>
</comment>
<feature type="transmembrane region" description="Helical" evidence="7">
    <location>
        <begin position="128"/>
        <end position="146"/>
    </location>
</feature>
<feature type="transmembrane region" description="Helical" evidence="7">
    <location>
        <begin position="50"/>
        <end position="73"/>
    </location>
</feature>
<dbReference type="InterPro" id="IPR051311">
    <property type="entry name" value="DedA_domain"/>
</dbReference>
<evidence type="ECO:0000256" key="5">
    <source>
        <dbReference type="ARBA" id="ARBA00022989"/>
    </source>
</evidence>
<evidence type="ECO:0000256" key="7">
    <source>
        <dbReference type="SAM" id="Phobius"/>
    </source>
</evidence>
<sequence>MIQQILEWLNSIGLTGLFAAMFLEGSSLPFPGVFVVLSFGYILSPGYLEIAVIAVGMSVFYSIASLIPFFLAAKLQGHLPKRINKGLVKGQAYFKRYGIWSIAISRPFGIGNYISYVAGLSKVNPFKYFLLTLIGIYPWSYGMMFLGDYFNGSYEAIKQFFREQSIYGYAAAFIVILIGLFYIVRKYRAAKEETKSGESP</sequence>
<keyword evidence="5 7" id="KW-1133">Transmembrane helix</keyword>
<protein>
    <recommendedName>
        <fullName evidence="8">VTT domain-containing protein</fullName>
    </recommendedName>
</protein>
<feature type="transmembrane region" description="Helical" evidence="7">
    <location>
        <begin position="166"/>
        <end position="184"/>
    </location>
</feature>
<evidence type="ECO:0000256" key="1">
    <source>
        <dbReference type="ARBA" id="ARBA00004651"/>
    </source>
</evidence>
<comment type="similarity">
    <text evidence="2">Belongs to the DedA family.</text>
</comment>
<dbReference type="RefSeq" id="WP_094887015.1">
    <property type="nucleotide sequence ID" value="NZ_NPMS01000010.1"/>
</dbReference>
<evidence type="ECO:0000256" key="2">
    <source>
        <dbReference type="ARBA" id="ARBA00010792"/>
    </source>
</evidence>
<comment type="caution">
    <text evidence="9">The sequence shown here is derived from an EMBL/GenBank/DDBJ whole genome shotgun (WGS) entry which is preliminary data.</text>
</comment>
<dbReference type="AlphaFoldDB" id="A0A265N5Z7"/>
<keyword evidence="4 7" id="KW-0812">Transmembrane</keyword>
<name>A0A265N5Z7_9BACI</name>
<keyword evidence="10" id="KW-1185">Reference proteome</keyword>
<accession>A0A265N5Z7</accession>
<feature type="transmembrane region" description="Helical" evidence="7">
    <location>
        <begin position="12"/>
        <end position="44"/>
    </location>
</feature>
<evidence type="ECO:0000256" key="4">
    <source>
        <dbReference type="ARBA" id="ARBA00022692"/>
    </source>
</evidence>
<feature type="domain" description="VTT" evidence="8">
    <location>
        <begin position="30"/>
        <end position="148"/>
    </location>
</feature>